<evidence type="ECO:0000256" key="12">
    <source>
        <dbReference type="SAM" id="Coils"/>
    </source>
</evidence>
<feature type="coiled-coil region" evidence="12">
    <location>
        <begin position="91"/>
        <end position="118"/>
    </location>
</feature>
<comment type="cofactor">
    <cofactor evidence="10">
        <name>Mg(2+)</name>
        <dbReference type="ChEBI" id="CHEBI:18420"/>
    </cofactor>
    <text evidence="10">Binds 1 Mg(2+) ion per subunit.</text>
</comment>
<dbReference type="SUPFAM" id="SSF52972">
    <property type="entry name" value="ITPase-like"/>
    <property type="match status" value="1"/>
</dbReference>
<keyword evidence="5 10" id="KW-0378">Hydrolase</keyword>
<dbReference type="CDD" id="cd00515">
    <property type="entry name" value="HAM1"/>
    <property type="match status" value="1"/>
</dbReference>
<dbReference type="PANTHER" id="PTHR11067:SF9">
    <property type="entry name" value="INOSINE TRIPHOSPHATE PYROPHOSPHATASE"/>
    <property type="match status" value="1"/>
</dbReference>
<feature type="binding site" evidence="10">
    <location>
        <position position="69"/>
    </location>
    <ligand>
        <name>substrate</name>
    </ligand>
</feature>
<keyword evidence="4 10" id="KW-0547">Nucleotide-binding</keyword>
<dbReference type="RefSeq" id="WP_105000463.1">
    <property type="nucleotide sequence ID" value="NZ_MQVX01000001.1"/>
</dbReference>
<evidence type="ECO:0000256" key="5">
    <source>
        <dbReference type="ARBA" id="ARBA00022801"/>
    </source>
</evidence>
<dbReference type="Pfam" id="PF01725">
    <property type="entry name" value="Ham1p_like"/>
    <property type="match status" value="1"/>
</dbReference>
<organism evidence="13 14">
    <name type="scientific">Aureicoccus marinus</name>
    <dbReference type="NCBI Taxonomy" id="754435"/>
    <lineage>
        <taxon>Bacteria</taxon>
        <taxon>Pseudomonadati</taxon>
        <taxon>Bacteroidota</taxon>
        <taxon>Flavobacteriia</taxon>
        <taxon>Flavobacteriales</taxon>
        <taxon>Flavobacteriaceae</taxon>
        <taxon>Aureicoccus</taxon>
    </lineage>
</organism>
<comment type="function">
    <text evidence="10">Pyrophosphatase that catalyzes the hydrolysis of nucleoside triphosphates to their monophosphate derivatives, with a high preference for the non-canonical purine nucleotides XTP (xanthosine triphosphate), dITP (deoxyinosine triphosphate) and ITP. Seems to function as a house-cleaning enzyme that removes non-canonical purine nucleotides from the nucleotide pool, thus preventing their incorporation into DNA/RNA and avoiding chromosomal lesions.</text>
</comment>
<feature type="binding site" evidence="10">
    <location>
        <position position="39"/>
    </location>
    <ligand>
        <name>Mg(2+)</name>
        <dbReference type="ChEBI" id="CHEBI:18420"/>
    </ligand>
</feature>
<dbReference type="InterPro" id="IPR020922">
    <property type="entry name" value="dITP/XTP_pyrophosphatase"/>
</dbReference>
<dbReference type="GO" id="GO:0035870">
    <property type="term" value="F:dITP diphosphatase activity"/>
    <property type="evidence" value="ECO:0007669"/>
    <property type="project" value="UniProtKB-UniRule"/>
</dbReference>
<dbReference type="EMBL" id="MQVX01000001">
    <property type="protein sequence ID" value="PQJ14821.1"/>
    <property type="molecule type" value="Genomic_DNA"/>
</dbReference>
<reference evidence="14" key="1">
    <citation type="submission" date="2016-11" db="EMBL/GenBank/DDBJ databases">
        <title>Trade-off between light-utilization and light-protection in marine flavobacteria.</title>
        <authorList>
            <person name="Kumagai Y."/>
            <person name="Yoshizawa S."/>
            <person name="Kogure K."/>
        </authorList>
    </citation>
    <scope>NUCLEOTIDE SEQUENCE [LARGE SCALE GENOMIC DNA]</scope>
    <source>
        <strain evidence="14">SG-18</strain>
    </source>
</reference>
<accession>A0A2S7T5H1</accession>
<dbReference type="PANTHER" id="PTHR11067">
    <property type="entry name" value="INOSINE TRIPHOSPHATE PYROPHOSPHATASE/HAM1 PROTEIN"/>
    <property type="match status" value="1"/>
</dbReference>
<comment type="catalytic activity">
    <reaction evidence="9 10">
        <text>XTP + H2O = XMP + diphosphate + H(+)</text>
        <dbReference type="Rhea" id="RHEA:28610"/>
        <dbReference type="ChEBI" id="CHEBI:15377"/>
        <dbReference type="ChEBI" id="CHEBI:15378"/>
        <dbReference type="ChEBI" id="CHEBI:33019"/>
        <dbReference type="ChEBI" id="CHEBI:57464"/>
        <dbReference type="ChEBI" id="CHEBI:61314"/>
        <dbReference type="EC" id="3.6.1.66"/>
    </reaction>
</comment>
<evidence type="ECO:0000256" key="10">
    <source>
        <dbReference type="HAMAP-Rule" id="MF_01405"/>
    </source>
</evidence>
<proteinExistence type="inferred from homology"/>
<dbReference type="GO" id="GO:0009117">
    <property type="term" value="P:nucleotide metabolic process"/>
    <property type="evidence" value="ECO:0007669"/>
    <property type="project" value="UniProtKB-KW"/>
</dbReference>
<evidence type="ECO:0000256" key="3">
    <source>
        <dbReference type="ARBA" id="ARBA00022723"/>
    </source>
</evidence>
<dbReference type="HAMAP" id="MF_01405">
    <property type="entry name" value="Non_canon_purine_NTPase"/>
    <property type="match status" value="1"/>
</dbReference>
<dbReference type="GO" id="GO:0009146">
    <property type="term" value="P:purine nucleoside triphosphate catabolic process"/>
    <property type="evidence" value="ECO:0007669"/>
    <property type="project" value="UniProtKB-UniRule"/>
</dbReference>
<dbReference type="FunFam" id="3.90.950.10:FF:000001">
    <property type="entry name" value="dITP/XTP pyrophosphatase"/>
    <property type="match status" value="1"/>
</dbReference>
<gene>
    <name evidence="13" type="ORF">BST99_02900</name>
</gene>
<dbReference type="NCBIfam" id="TIGR00042">
    <property type="entry name" value="RdgB/HAM1 family non-canonical purine NTP pyrophosphatase"/>
    <property type="match status" value="1"/>
</dbReference>
<dbReference type="GO" id="GO:0036220">
    <property type="term" value="F:ITP diphosphatase activity"/>
    <property type="evidence" value="ECO:0007669"/>
    <property type="project" value="UniProtKB-UniRule"/>
</dbReference>
<comment type="similarity">
    <text evidence="1 10 11">Belongs to the HAM1 NTPase family.</text>
</comment>
<evidence type="ECO:0000256" key="1">
    <source>
        <dbReference type="ARBA" id="ARBA00008023"/>
    </source>
</evidence>
<dbReference type="Gene3D" id="3.90.950.10">
    <property type="match status" value="1"/>
</dbReference>
<name>A0A2S7T5H1_9FLAO</name>
<keyword evidence="3 10" id="KW-0479">Metal-binding</keyword>
<evidence type="ECO:0000256" key="2">
    <source>
        <dbReference type="ARBA" id="ARBA00011738"/>
    </source>
</evidence>
<keyword evidence="7 10" id="KW-0546">Nucleotide metabolism</keyword>
<comment type="subunit">
    <text evidence="2 10">Homodimer.</text>
</comment>
<dbReference type="GO" id="GO:0036222">
    <property type="term" value="F:XTP diphosphatase activity"/>
    <property type="evidence" value="ECO:0007669"/>
    <property type="project" value="UniProtKB-UniRule"/>
</dbReference>
<comment type="caution">
    <text evidence="13">The sequence shown here is derived from an EMBL/GenBank/DDBJ whole genome shotgun (WGS) entry which is preliminary data.</text>
</comment>
<dbReference type="InterPro" id="IPR029001">
    <property type="entry name" value="ITPase-like_fam"/>
</dbReference>
<comment type="catalytic activity">
    <reaction evidence="8 10">
        <text>dITP + H2O = dIMP + diphosphate + H(+)</text>
        <dbReference type="Rhea" id="RHEA:28342"/>
        <dbReference type="ChEBI" id="CHEBI:15377"/>
        <dbReference type="ChEBI" id="CHEBI:15378"/>
        <dbReference type="ChEBI" id="CHEBI:33019"/>
        <dbReference type="ChEBI" id="CHEBI:61194"/>
        <dbReference type="ChEBI" id="CHEBI:61382"/>
        <dbReference type="EC" id="3.6.1.66"/>
    </reaction>
</comment>
<dbReference type="InterPro" id="IPR002637">
    <property type="entry name" value="RdgB/HAM1"/>
</dbReference>
<dbReference type="Proteomes" id="UP000239366">
    <property type="component" value="Unassembled WGS sequence"/>
</dbReference>
<feature type="binding site" evidence="10">
    <location>
        <begin position="176"/>
        <end position="177"/>
    </location>
    <ligand>
        <name>substrate</name>
    </ligand>
</feature>
<evidence type="ECO:0000313" key="14">
    <source>
        <dbReference type="Proteomes" id="UP000239366"/>
    </source>
</evidence>
<evidence type="ECO:0000256" key="6">
    <source>
        <dbReference type="ARBA" id="ARBA00022842"/>
    </source>
</evidence>
<keyword evidence="14" id="KW-1185">Reference proteome</keyword>
<protein>
    <recommendedName>
        <fullName evidence="10">dITP/XTP pyrophosphatase</fullName>
        <ecNumber evidence="10">3.6.1.66</ecNumber>
    </recommendedName>
    <alternativeName>
        <fullName evidence="10">Non-canonical purine NTP pyrophosphatase</fullName>
    </alternativeName>
    <alternativeName>
        <fullName evidence="10">Non-standard purine NTP pyrophosphatase</fullName>
    </alternativeName>
    <alternativeName>
        <fullName evidence="10">Nucleoside-triphosphate diphosphatase</fullName>
    </alternativeName>
    <alternativeName>
        <fullName evidence="10">Nucleoside-triphosphate pyrophosphatase</fullName>
        <shortName evidence="10">NTPase</shortName>
    </alternativeName>
</protein>
<evidence type="ECO:0000256" key="9">
    <source>
        <dbReference type="ARBA" id="ARBA00052017"/>
    </source>
</evidence>
<feature type="active site" description="Proton acceptor" evidence="10">
    <location>
        <position position="68"/>
    </location>
</feature>
<evidence type="ECO:0000256" key="11">
    <source>
        <dbReference type="RuleBase" id="RU003781"/>
    </source>
</evidence>
<feature type="binding site" evidence="10">
    <location>
        <begin position="7"/>
        <end position="12"/>
    </location>
    <ligand>
        <name>substrate</name>
    </ligand>
</feature>
<dbReference type="GO" id="GO:0005829">
    <property type="term" value="C:cytosol"/>
    <property type="evidence" value="ECO:0007669"/>
    <property type="project" value="TreeGrafter"/>
</dbReference>
<evidence type="ECO:0000256" key="7">
    <source>
        <dbReference type="ARBA" id="ARBA00023080"/>
    </source>
</evidence>
<feature type="binding site" evidence="10">
    <location>
        <position position="171"/>
    </location>
    <ligand>
        <name>substrate</name>
    </ligand>
</feature>
<sequence length="193" mass="21545">MKIVLATQNPKKRKELLELLPEHFEILNPSDVNWTLPIEETGTTLQQNALIKAKTLAEFTNLPALADDSGLLVDALNGAPGVYSARYAGENATDQDNIVKLLRALENTENRAARFETVLAWVHGAEIKYFKGEVKGKIIDQPKGTNGFGYDPVFVPENKEQTFGELSSEVKKSLSHRSKALQQFLEFIETMEE</sequence>
<dbReference type="GO" id="GO:0046872">
    <property type="term" value="F:metal ion binding"/>
    <property type="evidence" value="ECO:0007669"/>
    <property type="project" value="UniProtKB-KW"/>
</dbReference>
<evidence type="ECO:0000313" key="13">
    <source>
        <dbReference type="EMBL" id="PQJ14821.1"/>
    </source>
</evidence>
<dbReference type="GO" id="GO:0000166">
    <property type="term" value="F:nucleotide binding"/>
    <property type="evidence" value="ECO:0007669"/>
    <property type="project" value="UniProtKB-KW"/>
</dbReference>
<evidence type="ECO:0000256" key="4">
    <source>
        <dbReference type="ARBA" id="ARBA00022741"/>
    </source>
</evidence>
<dbReference type="GO" id="GO:0017111">
    <property type="term" value="F:ribonucleoside triphosphate phosphatase activity"/>
    <property type="evidence" value="ECO:0007669"/>
    <property type="project" value="InterPro"/>
</dbReference>
<feature type="binding site" evidence="10">
    <location>
        <position position="68"/>
    </location>
    <ligand>
        <name>Mg(2+)</name>
        <dbReference type="ChEBI" id="CHEBI:18420"/>
    </ligand>
</feature>
<feature type="binding site" evidence="10">
    <location>
        <begin position="148"/>
        <end position="151"/>
    </location>
    <ligand>
        <name>substrate</name>
    </ligand>
</feature>
<dbReference type="OrthoDB" id="9807456at2"/>
<keyword evidence="6 10" id="KW-0460">Magnesium</keyword>
<dbReference type="AlphaFoldDB" id="A0A2S7T5H1"/>
<keyword evidence="12" id="KW-0175">Coiled coil</keyword>
<evidence type="ECO:0000256" key="8">
    <source>
        <dbReference type="ARBA" id="ARBA00051875"/>
    </source>
</evidence>
<dbReference type="EC" id="3.6.1.66" evidence="10"/>
<comment type="catalytic activity">
    <reaction evidence="10">
        <text>ITP + H2O = IMP + diphosphate + H(+)</text>
        <dbReference type="Rhea" id="RHEA:29399"/>
        <dbReference type="ChEBI" id="CHEBI:15377"/>
        <dbReference type="ChEBI" id="CHEBI:15378"/>
        <dbReference type="ChEBI" id="CHEBI:33019"/>
        <dbReference type="ChEBI" id="CHEBI:58053"/>
        <dbReference type="ChEBI" id="CHEBI:61402"/>
        <dbReference type="EC" id="3.6.1.66"/>
    </reaction>
</comment>